<reference evidence="2 3" key="1">
    <citation type="submission" date="2020-10" db="EMBL/GenBank/DDBJ databases">
        <title>Phylogeny of dyella-like bacteria.</title>
        <authorList>
            <person name="Fu J."/>
        </authorList>
    </citation>
    <scope>NUCLEOTIDE SEQUENCE [LARGE SCALE GENOMIC DNA]</scope>
    <source>
        <strain evidence="2 3">THG-B117</strain>
    </source>
</reference>
<gene>
    <name evidence="2" type="ORF">ISP20_04955</name>
</gene>
<evidence type="ECO:0000313" key="3">
    <source>
        <dbReference type="Proteomes" id="UP001430065"/>
    </source>
</evidence>
<organism evidence="2 3">
    <name type="scientific">Dyella kyungheensis</name>
    <dbReference type="NCBI Taxonomy" id="1242174"/>
    <lineage>
        <taxon>Bacteria</taxon>
        <taxon>Pseudomonadati</taxon>
        <taxon>Pseudomonadota</taxon>
        <taxon>Gammaproteobacteria</taxon>
        <taxon>Lysobacterales</taxon>
        <taxon>Rhodanobacteraceae</taxon>
        <taxon>Dyella</taxon>
    </lineage>
</organism>
<evidence type="ECO:0000313" key="2">
    <source>
        <dbReference type="EMBL" id="MBM7120506.1"/>
    </source>
</evidence>
<keyword evidence="1" id="KW-1133">Transmembrane helix</keyword>
<dbReference type="EMBL" id="JADIKC010000003">
    <property type="protein sequence ID" value="MBM7120506.1"/>
    <property type="molecule type" value="Genomic_DNA"/>
</dbReference>
<keyword evidence="3" id="KW-1185">Reference proteome</keyword>
<feature type="transmembrane region" description="Helical" evidence="1">
    <location>
        <begin position="250"/>
        <end position="268"/>
    </location>
</feature>
<evidence type="ECO:0000256" key="1">
    <source>
        <dbReference type="SAM" id="Phobius"/>
    </source>
</evidence>
<keyword evidence="1" id="KW-0812">Transmembrane</keyword>
<accession>A0ABS2JN96</accession>
<sequence>MKIDTLTVTLRPRTSWEAIELGMALTRHHARLIYGAWLLLTLPALLLANAIGWALHSLWAAGLLLWWLKPLFDRVPLYVLSRAAFGDIPSLGQTLRAQRQWGGKWMWSYLIWRRLGPVRALYLPVDLLEGSTAERARARRQVVSSSIYGVSLMLTLMCSVFGLVLQLGLLGLVLIFIPNIYLPGVFEHVSAAVKASPWWFSLIANVASWLVMTAVEPFYIGAGFGLYINRRTQLEAWDIELNFRRLRARLTQAASALACLLALGLAVVPQAGHAAAARTCAAQMAQQAAHDEDAPAETKPLVAEPESVQHIFGDQPVGGTSFRRAVEQAYADPSLSPKHKLVSWKQRHPVPEKELDPTYRGLDLSGLGNLIAVIGKFALWGLLAALVITLALTARRWLPWFSEVAARAKATDDENVQRSEVTEQASLPDDVPEAIRQLWYAGRQREALAMLYRAAVEAMVTQTRTMLVPGATEAQCLRASRQLAEREDRDAFARVVRVWQYAAYAQVFPSTDAFESLLSGLKQRFVWRSITSAAHGVAVR</sequence>
<feature type="transmembrane region" description="Helical" evidence="1">
    <location>
        <begin position="370"/>
        <end position="392"/>
    </location>
</feature>
<dbReference type="RefSeq" id="WP_204634985.1">
    <property type="nucleotide sequence ID" value="NZ_JADIKC010000003.1"/>
</dbReference>
<dbReference type="Proteomes" id="UP001430065">
    <property type="component" value="Unassembled WGS sequence"/>
</dbReference>
<protein>
    <submittedName>
        <fullName evidence="2">DUF4129 domain-containing protein</fullName>
    </submittedName>
</protein>
<feature type="transmembrane region" description="Helical" evidence="1">
    <location>
        <begin position="198"/>
        <end position="229"/>
    </location>
</feature>
<proteinExistence type="predicted"/>
<feature type="transmembrane region" description="Helical" evidence="1">
    <location>
        <begin position="147"/>
        <end position="178"/>
    </location>
</feature>
<keyword evidence="1" id="KW-0472">Membrane</keyword>
<feature type="transmembrane region" description="Helical" evidence="1">
    <location>
        <begin position="44"/>
        <end position="68"/>
    </location>
</feature>
<name>A0ABS2JN96_9GAMM</name>
<comment type="caution">
    <text evidence="2">The sequence shown here is derived from an EMBL/GenBank/DDBJ whole genome shotgun (WGS) entry which is preliminary data.</text>
</comment>